<reference evidence="1 2" key="1">
    <citation type="journal article" date="2015" name="Nature">
        <title>rRNA introns, odd ribosomes, and small enigmatic genomes across a large radiation of phyla.</title>
        <authorList>
            <person name="Brown C.T."/>
            <person name="Hug L.A."/>
            <person name="Thomas B.C."/>
            <person name="Sharon I."/>
            <person name="Castelle C.J."/>
            <person name="Singh A."/>
            <person name="Wilkins M.J."/>
            <person name="Williams K.H."/>
            <person name="Banfield J.F."/>
        </authorList>
    </citation>
    <scope>NUCLEOTIDE SEQUENCE [LARGE SCALE GENOMIC DNA]</scope>
</reference>
<accession>A0A0G0MBG2</accession>
<dbReference type="EMBL" id="LBWB01000011">
    <property type="protein sequence ID" value="KKR00553.1"/>
    <property type="molecule type" value="Genomic_DNA"/>
</dbReference>
<proteinExistence type="predicted"/>
<dbReference type="AlphaFoldDB" id="A0A0G0MBG2"/>
<name>A0A0G0MBG2_9BACT</name>
<evidence type="ECO:0000313" key="2">
    <source>
        <dbReference type="Proteomes" id="UP000033881"/>
    </source>
</evidence>
<evidence type="ECO:0000313" key="1">
    <source>
        <dbReference type="EMBL" id="KKR00553.1"/>
    </source>
</evidence>
<dbReference type="STRING" id="1618574.UT24_C0011G0006"/>
<comment type="caution">
    <text evidence="1">The sequence shown here is derived from an EMBL/GenBank/DDBJ whole genome shotgun (WGS) entry which is preliminary data.</text>
</comment>
<dbReference type="Proteomes" id="UP000033881">
    <property type="component" value="Unassembled WGS sequence"/>
</dbReference>
<organism evidence="1 2">
    <name type="scientific">Candidatus Woesebacteria bacterium GW2011_GWB1_39_12</name>
    <dbReference type="NCBI Taxonomy" id="1618574"/>
    <lineage>
        <taxon>Bacteria</taxon>
        <taxon>Candidatus Woeseibacteriota</taxon>
    </lineage>
</organism>
<gene>
    <name evidence="1" type="ORF">UT24_C0011G0006</name>
</gene>
<sequence>MNNFDIRVGFEIDDMRMTKFRQLLESIEKFGFKIFSGLSTNHNAFSCHLKDFRNFPQNILKSYEIETPFVAIDFRSSCYFWFYSLDEVSKFDFDVFDSFTALFNLSDDGRFVVWCKTPTMNRYLKRLKNLREHFNGEQRQGVYHNVDQSNRFVKKFKYMYGSTSEVIPTAIRDSFDPIQMAQMLIEAGKES</sequence>
<protein>
    <submittedName>
        <fullName evidence="1">Uncharacterized protein</fullName>
    </submittedName>
</protein>